<comment type="caution">
    <text evidence="3">The sequence shown here is derived from an EMBL/GenBank/DDBJ whole genome shotgun (WGS) entry which is preliminary data.</text>
</comment>
<proteinExistence type="predicted"/>
<evidence type="ECO:0000313" key="3">
    <source>
        <dbReference type="EMBL" id="NYD53886.1"/>
    </source>
</evidence>
<protein>
    <recommendedName>
        <fullName evidence="2">Putative endonuclease Z1 domain-containing protein</fullName>
    </recommendedName>
</protein>
<evidence type="ECO:0000259" key="2">
    <source>
        <dbReference type="Pfam" id="PF10593"/>
    </source>
</evidence>
<gene>
    <name evidence="3" type="ORF">BKA02_000941</name>
</gene>
<evidence type="ECO:0000313" key="4">
    <source>
        <dbReference type="Proteomes" id="UP000552045"/>
    </source>
</evidence>
<dbReference type="InterPro" id="IPR018310">
    <property type="entry name" value="Put_endonuclease_Z1-dom"/>
</dbReference>
<feature type="domain" description="Putative endonuclease Z1" evidence="2">
    <location>
        <begin position="381"/>
        <end position="600"/>
    </location>
</feature>
<dbReference type="Proteomes" id="UP000552045">
    <property type="component" value="Unassembled WGS sequence"/>
</dbReference>
<feature type="region of interest" description="Disordered" evidence="1">
    <location>
        <begin position="881"/>
        <end position="908"/>
    </location>
</feature>
<keyword evidence="4" id="KW-1185">Reference proteome</keyword>
<dbReference type="RefSeq" id="WP_179431781.1">
    <property type="nucleotide sequence ID" value="NZ_BAABLC010000001.1"/>
</dbReference>
<sequence>MMSGFGFDELKAMFEALQAKQAGRDPETRDAELLSNFAAMDPDFPDAYRTHLAAERERIEDLVAASSLIGDRKRIAWYSGPKSLKGIWPVYRVKLASRLPAVAADSVDESTSQILSQCANPLERGDKRKGLVVGYVQSGKTANYAGLVAKAVDAGYRIVIVLAGMHSNLRAQTQSRLDGDLQLRELKDGGVAWYPLTSVDSDIAPSNPVSPVGNQANTIIMVVKKNERRLANVLAYLKDISKKDPQMLLSRAVLIIDDESDQATPNTKGAKNLVSTINQRIRDIWSEVRTGTYVAYTATPFATIFTNPNDESDLYPDDFAMVLPRPTGYMGADTYFDTSGVDDEEGVSPDALARTVPDEEAAILAPTGRDLTDYDPSITCSLSVAIKWFLIATAIRQIRTGTSQHSSMLLHTSHRVDAHDRLRDIVVDFLKDIALETDRRQPEFRTVFDDEIDRASELRDGEVLPEWFEIWDVVDDLLSRVQVRVDNGTSNNRVSYPDDDPQTVIAIGGGTLSRGLTLEGLVVSFFLRTSNAYDTLLQMGRWFGFRPHYRDLARVWAAPGMLDDYAHLALVERELREDIAMLVSEGKTPADIAIPVRGHKGRLQITGAGKMDFADLVHTGLGGNRRQTIYLDRSQAGVDRQQQAVRDLVGRAAAQGSPLDSVGGASGGVAASHLFEGLSHADLIAFLDKYGVFSVDVALQPEAMKKWTDEHGEGKSWDLVLVSGPASNGAQFEYGPGIVVNVVSRTPLSIEWDKTRFREAMEAGADIVNIRALMSSADSTADLTILGRNGRLDDTIRSDFDSLNTSDAQAVKRFRRAVRPDNGLVILYAVGKNSQPSSSSMKTRGAMEAPGHPIGVAVVFPPAAFERDGDHYAVTLRSIFDSGDDENEDGDTEIIDDEADFAAGEGES</sequence>
<reference evidence="3 4" key="1">
    <citation type="submission" date="2020-07" db="EMBL/GenBank/DDBJ databases">
        <title>Sequencing the genomes of 1000 actinobacteria strains.</title>
        <authorList>
            <person name="Klenk H.-P."/>
        </authorList>
    </citation>
    <scope>NUCLEOTIDE SEQUENCE [LARGE SCALE GENOMIC DNA]</scope>
    <source>
        <strain evidence="3 4">DSM 22185</strain>
    </source>
</reference>
<organism evidence="3 4">
    <name type="scientific">Microbacterium pseudoresistens</name>
    <dbReference type="NCBI Taxonomy" id="640634"/>
    <lineage>
        <taxon>Bacteria</taxon>
        <taxon>Bacillati</taxon>
        <taxon>Actinomycetota</taxon>
        <taxon>Actinomycetes</taxon>
        <taxon>Micrococcales</taxon>
        <taxon>Microbacteriaceae</taxon>
        <taxon>Microbacterium</taxon>
    </lineage>
</organism>
<dbReference type="Pfam" id="PF10593">
    <property type="entry name" value="Z1"/>
    <property type="match status" value="1"/>
</dbReference>
<dbReference type="EMBL" id="JACCBH010000001">
    <property type="protein sequence ID" value="NYD53886.1"/>
    <property type="molecule type" value="Genomic_DNA"/>
</dbReference>
<evidence type="ECO:0000256" key="1">
    <source>
        <dbReference type="SAM" id="MobiDB-lite"/>
    </source>
</evidence>
<feature type="compositionally biased region" description="Acidic residues" evidence="1">
    <location>
        <begin position="882"/>
        <end position="908"/>
    </location>
</feature>
<dbReference type="AlphaFoldDB" id="A0A7Y9JMC6"/>
<accession>A0A7Y9JMC6</accession>
<name>A0A7Y9JMC6_9MICO</name>